<reference evidence="2 3" key="1">
    <citation type="submission" date="2016-03" db="EMBL/GenBank/DDBJ databases">
        <title>EvidentialGene: Evidence-directed Construction of Genes on Genomes.</title>
        <authorList>
            <person name="Gilbert D.G."/>
            <person name="Choi J.-H."/>
            <person name="Mockaitis K."/>
            <person name="Colbourne J."/>
            <person name="Pfrender M."/>
        </authorList>
    </citation>
    <scope>NUCLEOTIDE SEQUENCE [LARGE SCALE GENOMIC DNA]</scope>
    <source>
        <strain evidence="2 3">Xinb3</strain>
        <tissue evidence="2">Complete organism</tissue>
    </source>
</reference>
<protein>
    <submittedName>
        <fullName evidence="2">Uncharacterized protein</fullName>
    </submittedName>
</protein>
<feature type="region of interest" description="Disordered" evidence="1">
    <location>
        <begin position="117"/>
        <end position="137"/>
    </location>
</feature>
<feature type="region of interest" description="Disordered" evidence="1">
    <location>
        <begin position="67"/>
        <end position="89"/>
    </location>
</feature>
<proteinExistence type="predicted"/>
<sequence>MGADEDIRWVITVPAIWRSAAKQLMREAAYKAGLGYDRLRHQVLISLKPEAASFFCRQLKRHQLKTEKPAELQLTPASLGKPRPLKPWNRSAHRESMYVDAVLDMQKLLAARRPQMNTQGKTDIPAPQAPTPHPGYALHAELHAIKRHAVELMNQKEQEEK</sequence>
<gene>
    <name evidence="2" type="ORF">APZ42_033972</name>
</gene>
<name>A0A164KK05_9CRUS</name>
<accession>A0A164KK05</accession>
<evidence type="ECO:0000313" key="3">
    <source>
        <dbReference type="Proteomes" id="UP000076858"/>
    </source>
</evidence>
<evidence type="ECO:0000313" key="2">
    <source>
        <dbReference type="EMBL" id="KZS03331.1"/>
    </source>
</evidence>
<organism evidence="2 3">
    <name type="scientific">Daphnia magna</name>
    <dbReference type="NCBI Taxonomy" id="35525"/>
    <lineage>
        <taxon>Eukaryota</taxon>
        <taxon>Metazoa</taxon>
        <taxon>Ecdysozoa</taxon>
        <taxon>Arthropoda</taxon>
        <taxon>Crustacea</taxon>
        <taxon>Branchiopoda</taxon>
        <taxon>Diplostraca</taxon>
        <taxon>Cladocera</taxon>
        <taxon>Anomopoda</taxon>
        <taxon>Daphniidae</taxon>
        <taxon>Daphnia</taxon>
    </lineage>
</organism>
<dbReference type="Proteomes" id="UP000076858">
    <property type="component" value="Unassembled WGS sequence"/>
</dbReference>
<dbReference type="STRING" id="35525.A0A164KK05"/>
<dbReference type="OrthoDB" id="2963168at2759"/>
<dbReference type="AlphaFoldDB" id="A0A164KK05"/>
<dbReference type="SUPFAM" id="SSF53067">
    <property type="entry name" value="Actin-like ATPase domain"/>
    <property type="match status" value="1"/>
</dbReference>
<comment type="caution">
    <text evidence="2">The sequence shown here is derived from an EMBL/GenBank/DDBJ whole genome shotgun (WGS) entry which is preliminary data.</text>
</comment>
<evidence type="ECO:0000256" key="1">
    <source>
        <dbReference type="SAM" id="MobiDB-lite"/>
    </source>
</evidence>
<keyword evidence="3" id="KW-1185">Reference proteome</keyword>
<dbReference type="PANTHER" id="PTHR14187:SF46">
    <property type="entry name" value="HEAT SHOCK 70 KDA PROTEIN 12A"/>
    <property type="match status" value="1"/>
</dbReference>
<dbReference type="EMBL" id="LRGB01003309">
    <property type="protein sequence ID" value="KZS03331.1"/>
    <property type="molecule type" value="Genomic_DNA"/>
</dbReference>
<dbReference type="InterPro" id="IPR043129">
    <property type="entry name" value="ATPase_NBD"/>
</dbReference>
<dbReference type="Gene3D" id="3.30.420.40">
    <property type="match status" value="1"/>
</dbReference>
<dbReference type="PANTHER" id="PTHR14187">
    <property type="entry name" value="ALPHA KINASE/ELONGATION FACTOR 2 KINASE"/>
    <property type="match status" value="1"/>
</dbReference>